<dbReference type="VEuPathDB" id="FungiDB:H257_08317"/>
<dbReference type="AlphaFoldDB" id="A0A6A4ZHD9"/>
<name>A0A6A4ZHD9_APHAT</name>
<comment type="caution">
    <text evidence="3">The sequence shown here is derived from an EMBL/GenBank/DDBJ whole genome shotgun (WGS) entry which is preliminary data.</text>
</comment>
<gene>
    <name evidence="3" type="ORF">AaE_013863</name>
</gene>
<dbReference type="PROSITE" id="PS51253">
    <property type="entry name" value="HTH_CENPB"/>
    <property type="match status" value="1"/>
</dbReference>
<proteinExistence type="predicted"/>
<dbReference type="PANTHER" id="PTHR19303:SF73">
    <property type="entry name" value="PROTEIN PDC2"/>
    <property type="match status" value="1"/>
</dbReference>
<dbReference type="EMBL" id="VJMI01019584">
    <property type="protein sequence ID" value="KAF0706949.1"/>
    <property type="molecule type" value="Genomic_DNA"/>
</dbReference>
<sequence length="383" mass="43542">MKLRMTMSEKHELNAHHMQNPSATYTELATWAALKFALRQATLSYRSDKTNRKNDRIVTLPDIEVRILEWVLRCEDLCVYITGELIRKHASVLCDQIDVSSARFIFFSKGWLYKFQLKYGLTRKVQHGEVGSVSPADVAVGRQAMMAVTRGYDDKNTYNLNETVFFYCMAPHHSITRNRQPRTKKSKKRIIALTTNADRSNVVDPVFIGTAPCSRCFNGMSDTDLGFDYLARKKGWMTGNNFNAYLNELNDRMSAEDRRVLLLVDNAPPHKPDDETLYANVNVKMLLKNTTSHLQQQDAGIIASFKAKVKQRQVQNALDQIGSVMAGRQDTLYEVPLVEAMAWAKEAWRSVAQSTIVNCWKCSGILDTDLSSFSEHVAAMEHE</sequence>
<protein>
    <recommendedName>
        <fullName evidence="2">HTH CENPB-type domain-containing protein</fullName>
    </recommendedName>
</protein>
<organism evidence="3 4">
    <name type="scientific">Aphanomyces astaci</name>
    <name type="common">Crayfish plague agent</name>
    <dbReference type="NCBI Taxonomy" id="112090"/>
    <lineage>
        <taxon>Eukaryota</taxon>
        <taxon>Sar</taxon>
        <taxon>Stramenopiles</taxon>
        <taxon>Oomycota</taxon>
        <taxon>Saprolegniomycetes</taxon>
        <taxon>Saprolegniales</taxon>
        <taxon>Verrucalvaceae</taxon>
        <taxon>Aphanomyces</taxon>
    </lineage>
</organism>
<reference evidence="3 4" key="1">
    <citation type="submission" date="2019-06" db="EMBL/GenBank/DDBJ databases">
        <title>Genomics analysis of Aphanomyces spp. identifies a new class of oomycete effector associated with host adaptation.</title>
        <authorList>
            <person name="Gaulin E."/>
        </authorList>
    </citation>
    <scope>NUCLEOTIDE SEQUENCE [LARGE SCALE GENOMIC DNA]</scope>
    <source>
        <strain evidence="3 4">E</strain>
    </source>
</reference>
<evidence type="ECO:0000313" key="3">
    <source>
        <dbReference type="EMBL" id="KAF0706949.1"/>
    </source>
</evidence>
<dbReference type="Pfam" id="PF03184">
    <property type="entry name" value="DDE_1"/>
    <property type="match status" value="1"/>
</dbReference>
<dbReference type="SUPFAM" id="SSF46689">
    <property type="entry name" value="Homeodomain-like"/>
    <property type="match status" value="1"/>
</dbReference>
<dbReference type="PANTHER" id="PTHR19303">
    <property type="entry name" value="TRANSPOSON"/>
    <property type="match status" value="1"/>
</dbReference>
<evidence type="ECO:0000256" key="1">
    <source>
        <dbReference type="ARBA" id="ARBA00023125"/>
    </source>
</evidence>
<dbReference type="InterPro" id="IPR006600">
    <property type="entry name" value="HTH_CenpB_DNA-bd_dom"/>
</dbReference>
<accession>A0A6A4ZHD9</accession>
<dbReference type="Pfam" id="PF03221">
    <property type="entry name" value="HTH_Tnp_Tc5"/>
    <property type="match status" value="1"/>
</dbReference>
<keyword evidence="1" id="KW-0238">DNA-binding</keyword>
<dbReference type="GO" id="GO:0005634">
    <property type="term" value="C:nucleus"/>
    <property type="evidence" value="ECO:0007669"/>
    <property type="project" value="TreeGrafter"/>
</dbReference>
<evidence type="ECO:0000313" key="4">
    <source>
        <dbReference type="Proteomes" id="UP000469452"/>
    </source>
</evidence>
<dbReference type="InterPro" id="IPR009057">
    <property type="entry name" value="Homeodomain-like_sf"/>
</dbReference>
<dbReference type="InterPro" id="IPR004875">
    <property type="entry name" value="DDE_SF_endonuclease_dom"/>
</dbReference>
<dbReference type="Proteomes" id="UP000469452">
    <property type="component" value="Unassembled WGS sequence"/>
</dbReference>
<dbReference type="InterPro" id="IPR050863">
    <property type="entry name" value="CenT-Element_Derived"/>
</dbReference>
<evidence type="ECO:0000259" key="2">
    <source>
        <dbReference type="PROSITE" id="PS51253"/>
    </source>
</evidence>
<dbReference type="GO" id="GO:0003677">
    <property type="term" value="F:DNA binding"/>
    <property type="evidence" value="ECO:0007669"/>
    <property type="project" value="UniProtKB-KW"/>
</dbReference>
<dbReference type="Gene3D" id="1.10.10.60">
    <property type="entry name" value="Homeodomain-like"/>
    <property type="match status" value="1"/>
</dbReference>
<feature type="domain" description="HTH CENPB-type" evidence="2">
    <location>
        <begin position="51"/>
        <end position="125"/>
    </location>
</feature>
<dbReference type="VEuPathDB" id="FungiDB:H257_04098"/>